<protein>
    <submittedName>
        <fullName evidence="2">(rape) hypothetical protein</fullName>
    </submittedName>
</protein>
<feature type="non-terminal residue" evidence="2">
    <location>
        <position position="1"/>
    </location>
</feature>
<organism evidence="2">
    <name type="scientific">Brassica napus</name>
    <name type="common">Rape</name>
    <dbReference type="NCBI Taxonomy" id="3708"/>
    <lineage>
        <taxon>Eukaryota</taxon>
        <taxon>Viridiplantae</taxon>
        <taxon>Streptophyta</taxon>
        <taxon>Embryophyta</taxon>
        <taxon>Tracheophyta</taxon>
        <taxon>Spermatophyta</taxon>
        <taxon>Magnoliopsida</taxon>
        <taxon>eudicotyledons</taxon>
        <taxon>Gunneridae</taxon>
        <taxon>Pentapetalae</taxon>
        <taxon>rosids</taxon>
        <taxon>malvids</taxon>
        <taxon>Brassicales</taxon>
        <taxon>Brassicaceae</taxon>
        <taxon>Brassiceae</taxon>
        <taxon>Brassica</taxon>
    </lineage>
</organism>
<dbReference type="AlphaFoldDB" id="A0A816Y2D8"/>
<reference evidence="2" key="1">
    <citation type="submission" date="2021-01" db="EMBL/GenBank/DDBJ databases">
        <authorList>
            <consortium name="Genoscope - CEA"/>
            <person name="William W."/>
        </authorList>
    </citation>
    <scope>NUCLEOTIDE SEQUENCE</scope>
</reference>
<gene>
    <name evidence="2" type="ORF">DARMORV10_A01P27700.1</name>
</gene>
<dbReference type="EMBL" id="HG994355">
    <property type="protein sequence ID" value="CAF2152364.1"/>
    <property type="molecule type" value="Genomic_DNA"/>
</dbReference>
<sequence>MASSAPYWPAYLHHIIFFRFLLAFYCLSSLLVLFDLELPVSGVFRWSARLNAPAASFWPVTWVTFLLLSHMSSSSF</sequence>
<accession>A0A816Y2D8</accession>
<feature type="transmembrane region" description="Helical" evidence="1">
    <location>
        <begin position="12"/>
        <end position="34"/>
    </location>
</feature>
<dbReference type="Proteomes" id="UP001295469">
    <property type="component" value="Chromosome A01"/>
</dbReference>
<evidence type="ECO:0000313" key="2">
    <source>
        <dbReference type="EMBL" id="CAF2152364.1"/>
    </source>
</evidence>
<keyword evidence="1" id="KW-0472">Membrane</keyword>
<keyword evidence="1" id="KW-1133">Transmembrane helix</keyword>
<proteinExistence type="predicted"/>
<evidence type="ECO:0000256" key="1">
    <source>
        <dbReference type="SAM" id="Phobius"/>
    </source>
</evidence>
<feature type="transmembrane region" description="Helical" evidence="1">
    <location>
        <begin position="46"/>
        <end position="68"/>
    </location>
</feature>
<keyword evidence="1" id="KW-0812">Transmembrane</keyword>
<name>A0A816Y2D8_BRANA</name>